<feature type="region of interest" description="Disordered" evidence="1">
    <location>
        <begin position="198"/>
        <end position="217"/>
    </location>
</feature>
<feature type="compositionally biased region" description="Polar residues" evidence="1">
    <location>
        <begin position="86"/>
        <end position="95"/>
    </location>
</feature>
<dbReference type="InParanoid" id="A0A4Q1BUI9"/>
<feature type="compositionally biased region" description="Basic and acidic residues" evidence="1">
    <location>
        <begin position="314"/>
        <end position="323"/>
    </location>
</feature>
<accession>A0A4Q1BUI9</accession>
<keyword evidence="3" id="KW-1185">Reference proteome</keyword>
<feature type="region of interest" description="Disordered" evidence="1">
    <location>
        <begin position="49"/>
        <end position="126"/>
    </location>
</feature>
<feature type="compositionally biased region" description="Basic and acidic residues" evidence="1">
    <location>
        <begin position="281"/>
        <end position="298"/>
    </location>
</feature>
<comment type="caution">
    <text evidence="2">The sequence shown here is derived from an EMBL/GenBank/DDBJ whole genome shotgun (WGS) entry which is preliminary data.</text>
</comment>
<dbReference type="Proteomes" id="UP000289152">
    <property type="component" value="Unassembled WGS sequence"/>
</dbReference>
<sequence>MVSTSKADTTDRAEAPSNGIDFTVDLESLISQAMPRGEAMVKLFPWSTGNGVPNKSTFNGPTTGEPTAEPTSTSDKPRNSSPQPPSTNISSNPYGSNFVRRSGQMPTTLASTSGPGPAPPMGPPPVPSMAPMVMTSTGGYTTIPIGQLNSGFSQMYLQHPGITQPSTGRPITLHTTNPTGPSPYPIMRAQGMPTVPNTNPAASLPHPSQSHSTQGPHLHQLFSPDPNCRRAAASALRDRLKQTGSEYTLLSSDHSRQLHEDSKALGASKETIQRLSAQSREASEEVEKQRARASRWKVEAEDLSSKRYALEERNQSMKEEIIRLRSRPGGDDSDSDSLVDD</sequence>
<feature type="region of interest" description="Disordered" evidence="1">
    <location>
        <begin position="276"/>
        <end position="298"/>
    </location>
</feature>
<gene>
    <name evidence="2" type="ORF">M231_00925</name>
</gene>
<feature type="compositionally biased region" description="Polar residues" evidence="1">
    <location>
        <begin position="49"/>
        <end position="59"/>
    </location>
</feature>
<feature type="region of interest" description="Disordered" evidence="1">
    <location>
        <begin position="314"/>
        <end position="341"/>
    </location>
</feature>
<reference evidence="2 3" key="1">
    <citation type="submission" date="2016-06" db="EMBL/GenBank/DDBJ databases">
        <title>Evolution of pathogenesis and genome organization in the Tremellales.</title>
        <authorList>
            <person name="Cuomo C."/>
            <person name="Litvintseva A."/>
            <person name="Heitman J."/>
            <person name="Chen Y."/>
            <person name="Sun S."/>
            <person name="Springer D."/>
            <person name="Dromer F."/>
            <person name="Young S."/>
            <person name="Zeng Q."/>
            <person name="Chapman S."/>
            <person name="Gujja S."/>
            <person name="Saif S."/>
            <person name="Birren B."/>
        </authorList>
    </citation>
    <scope>NUCLEOTIDE SEQUENCE [LARGE SCALE GENOMIC DNA]</scope>
    <source>
        <strain evidence="2 3">ATCC 28783</strain>
    </source>
</reference>
<feature type="compositionally biased region" description="Low complexity" evidence="1">
    <location>
        <begin position="60"/>
        <end position="74"/>
    </location>
</feature>
<feature type="compositionally biased region" description="Pro residues" evidence="1">
    <location>
        <begin position="116"/>
        <end position="126"/>
    </location>
</feature>
<proteinExistence type="predicted"/>
<feature type="compositionally biased region" description="Acidic residues" evidence="1">
    <location>
        <begin position="331"/>
        <end position="341"/>
    </location>
</feature>
<protein>
    <submittedName>
        <fullName evidence="2">Uncharacterized protein</fullName>
    </submittedName>
</protein>
<dbReference type="VEuPathDB" id="FungiDB:TREMEDRAFT_61673"/>
<evidence type="ECO:0000313" key="3">
    <source>
        <dbReference type="Proteomes" id="UP000289152"/>
    </source>
</evidence>
<name>A0A4Q1BUI9_TREME</name>
<organism evidence="2 3">
    <name type="scientific">Tremella mesenterica</name>
    <name type="common">Jelly fungus</name>
    <dbReference type="NCBI Taxonomy" id="5217"/>
    <lineage>
        <taxon>Eukaryota</taxon>
        <taxon>Fungi</taxon>
        <taxon>Dikarya</taxon>
        <taxon>Basidiomycota</taxon>
        <taxon>Agaricomycotina</taxon>
        <taxon>Tremellomycetes</taxon>
        <taxon>Tremellales</taxon>
        <taxon>Tremellaceae</taxon>
        <taxon>Tremella</taxon>
    </lineage>
</organism>
<feature type="compositionally biased region" description="Polar residues" evidence="1">
    <location>
        <begin position="198"/>
        <end position="215"/>
    </location>
</feature>
<evidence type="ECO:0000313" key="2">
    <source>
        <dbReference type="EMBL" id="RXK41690.1"/>
    </source>
</evidence>
<evidence type="ECO:0000256" key="1">
    <source>
        <dbReference type="SAM" id="MobiDB-lite"/>
    </source>
</evidence>
<dbReference type="EMBL" id="SDIL01000006">
    <property type="protein sequence ID" value="RXK41690.1"/>
    <property type="molecule type" value="Genomic_DNA"/>
</dbReference>
<dbReference type="AlphaFoldDB" id="A0A4Q1BUI9"/>